<protein>
    <submittedName>
        <fullName evidence="1">Tripartite tricarboxylate transporter family receptor</fullName>
    </submittedName>
</protein>
<dbReference type="PANTHER" id="PTHR42928">
    <property type="entry name" value="TRICARBOXYLATE-BINDING PROTEIN"/>
    <property type="match status" value="1"/>
</dbReference>
<dbReference type="SUPFAM" id="SSF53850">
    <property type="entry name" value="Periplasmic binding protein-like II"/>
    <property type="match status" value="1"/>
</dbReference>
<dbReference type="Gene3D" id="3.40.190.10">
    <property type="entry name" value="Periplasmic binding protein-like II"/>
    <property type="match status" value="1"/>
</dbReference>
<dbReference type="Pfam" id="PF03401">
    <property type="entry name" value="TctC"/>
    <property type="match status" value="1"/>
</dbReference>
<organism evidence="1">
    <name type="scientific">mine drainage metagenome</name>
    <dbReference type="NCBI Taxonomy" id="410659"/>
    <lineage>
        <taxon>unclassified sequences</taxon>
        <taxon>metagenomes</taxon>
        <taxon>ecological metagenomes</taxon>
    </lineage>
</organism>
<dbReference type="CDD" id="cd13578">
    <property type="entry name" value="PBP2_Bug27"/>
    <property type="match status" value="1"/>
</dbReference>
<accession>A0A1J5RH28</accession>
<comment type="caution">
    <text evidence="1">The sequence shown here is derived from an EMBL/GenBank/DDBJ whole genome shotgun (WGS) entry which is preliminary data.</text>
</comment>
<proteinExistence type="predicted"/>
<keyword evidence="1" id="KW-0675">Receptor</keyword>
<dbReference type="AlphaFoldDB" id="A0A1J5RH28"/>
<name>A0A1J5RH28_9ZZZZ</name>
<dbReference type="PANTHER" id="PTHR42928:SF5">
    <property type="entry name" value="BLR1237 PROTEIN"/>
    <property type="match status" value="1"/>
</dbReference>
<dbReference type="InterPro" id="IPR042100">
    <property type="entry name" value="Bug_dom1"/>
</dbReference>
<dbReference type="InterPro" id="IPR005064">
    <property type="entry name" value="BUG"/>
</dbReference>
<sequence length="323" mass="34399">MKLTRSIVAMILLCAFALPSQSQAETYPSRAIHFIVPYTPGTTADVLARLLGAKISQHWNVPVVVDNKVGASGIIGAAAAAKAAPDGYTFLFAATSFSTLAAVNHKLPYDPVKSFAPVSLLGKSSMTLVVNSKFPANNVKEFIEQIKKQPGLVNYSSPGTGSSQQLAMELFKQETGINIVHIPYKGTAGALSDLIGGRVQASVVALQTATPFVKSGDIRLLAVMGRERAPSFPQVPTLMELGYSNMLVETWYGVLAPTGTPREVITKMSAELNNLLALPEIKTAMARHGVDLVGGKPEVLGDLLHHELQLWTKVAARGKIAVN</sequence>
<dbReference type="PIRSF" id="PIRSF017082">
    <property type="entry name" value="YflP"/>
    <property type="match status" value="1"/>
</dbReference>
<gene>
    <name evidence="1" type="ORF">GALL_232750</name>
</gene>
<evidence type="ECO:0000313" key="1">
    <source>
        <dbReference type="EMBL" id="OIQ94722.1"/>
    </source>
</evidence>
<dbReference type="EMBL" id="MLJW01000180">
    <property type="protein sequence ID" value="OIQ94722.1"/>
    <property type="molecule type" value="Genomic_DNA"/>
</dbReference>
<dbReference type="Gene3D" id="3.40.190.150">
    <property type="entry name" value="Bordetella uptake gene, domain 1"/>
    <property type="match status" value="1"/>
</dbReference>
<reference evidence="1" key="1">
    <citation type="submission" date="2016-10" db="EMBL/GenBank/DDBJ databases">
        <title>Sequence of Gallionella enrichment culture.</title>
        <authorList>
            <person name="Poehlein A."/>
            <person name="Muehling M."/>
            <person name="Daniel R."/>
        </authorList>
    </citation>
    <scope>NUCLEOTIDE SEQUENCE</scope>
</reference>